<dbReference type="AlphaFoldDB" id="A0A1T5KNV6"/>
<reference evidence="1 2" key="1">
    <citation type="submission" date="2017-02" db="EMBL/GenBank/DDBJ databases">
        <authorList>
            <person name="Peterson S.W."/>
        </authorList>
    </citation>
    <scope>NUCLEOTIDE SEQUENCE [LARGE SCALE GENOMIC DNA]</scope>
    <source>
        <strain evidence="1 2">M1</strain>
    </source>
</reference>
<name>A0A1T5KNV6_9FIRM</name>
<dbReference type="EMBL" id="FUZT01000004">
    <property type="protein sequence ID" value="SKC65129.1"/>
    <property type="molecule type" value="Genomic_DNA"/>
</dbReference>
<keyword evidence="2" id="KW-1185">Reference proteome</keyword>
<proteinExistence type="predicted"/>
<gene>
    <name evidence="1" type="ORF">SAMN02194393_01981</name>
</gene>
<organism evidence="1 2">
    <name type="scientific">Maledivibacter halophilus</name>
    <dbReference type="NCBI Taxonomy" id="36842"/>
    <lineage>
        <taxon>Bacteria</taxon>
        <taxon>Bacillati</taxon>
        <taxon>Bacillota</taxon>
        <taxon>Clostridia</taxon>
        <taxon>Peptostreptococcales</taxon>
        <taxon>Caminicellaceae</taxon>
        <taxon>Maledivibacter</taxon>
    </lineage>
</organism>
<evidence type="ECO:0000313" key="2">
    <source>
        <dbReference type="Proteomes" id="UP000190285"/>
    </source>
</evidence>
<evidence type="ECO:0000313" key="1">
    <source>
        <dbReference type="EMBL" id="SKC65129.1"/>
    </source>
</evidence>
<dbReference type="Proteomes" id="UP000190285">
    <property type="component" value="Unassembled WGS sequence"/>
</dbReference>
<sequence length="61" mass="7232">MMDSLFAFDGINKYFLKTNYRYSSKIVNLYTSKLLRNTGYFDINELNFLMGNLYKCTPIKV</sequence>
<accession>A0A1T5KNV6</accession>
<protein>
    <submittedName>
        <fullName evidence="1">Uncharacterized protein</fullName>
    </submittedName>
</protein>